<evidence type="ECO:0000259" key="4">
    <source>
        <dbReference type="Pfam" id="PF24125"/>
    </source>
</evidence>
<keyword evidence="2 3" id="KW-0802">TPR repeat</keyword>
<evidence type="ECO:0000256" key="2">
    <source>
        <dbReference type="ARBA" id="ARBA00022803"/>
    </source>
</evidence>
<reference evidence="5 6" key="1">
    <citation type="submission" date="2020-08" db="EMBL/GenBank/DDBJ databases">
        <title>Aquariorum lacteus gen. nov., sp. nov., a new member of the family Comamonadaceae, isolated from freshwater aquarium.</title>
        <authorList>
            <person name="Chun S.-J."/>
        </authorList>
    </citation>
    <scope>NUCLEOTIDE SEQUENCE [LARGE SCALE GENOMIC DNA]</scope>
    <source>
        <strain evidence="5 6">SJAQ100</strain>
    </source>
</reference>
<dbReference type="InterPro" id="IPR051685">
    <property type="entry name" value="Ycf3/AcsC/BcsC/TPR_MFPF"/>
</dbReference>
<organism evidence="5 6">
    <name type="scientific">Aquariibacter albus</name>
    <dbReference type="NCBI Taxonomy" id="2759899"/>
    <lineage>
        <taxon>Bacteria</taxon>
        <taxon>Pseudomonadati</taxon>
        <taxon>Pseudomonadota</taxon>
        <taxon>Betaproteobacteria</taxon>
        <taxon>Burkholderiales</taxon>
        <taxon>Sphaerotilaceae</taxon>
        <taxon>Aquariibacter</taxon>
    </lineage>
</organism>
<keyword evidence="1" id="KW-0677">Repeat</keyword>
<dbReference type="SUPFAM" id="SSF48452">
    <property type="entry name" value="TPR-like"/>
    <property type="match status" value="1"/>
</dbReference>
<dbReference type="InterPro" id="IPR019734">
    <property type="entry name" value="TPR_rpt"/>
</dbReference>
<proteinExistence type="predicted"/>
<dbReference type="InterPro" id="IPR011990">
    <property type="entry name" value="TPR-like_helical_dom_sf"/>
</dbReference>
<feature type="repeat" description="TPR" evidence="3">
    <location>
        <begin position="77"/>
        <end position="110"/>
    </location>
</feature>
<comment type="caution">
    <text evidence="5">The sequence shown here is derived from an EMBL/GenBank/DDBJ whole genome shotgun (WGS) entry which is preliminary data.</text>
</comment>
<sequence length="323" mass="35157">MLASVGPVRADEADEVAQLLQSGRAVEALRLVDQRLAKRPDDVQLRFLRGVALAEQNRASEAIAVFNKLVQDHPELPEPYNNLAVLYANQGQFDRARSALETAIRTNPSYATAHENLGDLYAKLASQAYSKALQLDAGNARAAPKLAMIRELISLKGPQAPGAAPRDPEVAPVPSVAATPAAPVALPAQPAIISAEADKPVSGGATTAPASEAQTEVRRAVEAWAEAWSRKDLKAYFAAYTPDYAADGMKRAAWEDSRRERITSKKTIRVSLDDWRIDIRGKQATVSFRQDYRADTFSANSRKTLKLVQQGGQWRIERESTGS</sequence>
<dbReference type="Pfam" id="PF14559">
    <property type="entry name" value="TPR_19"/>
    <property type="match status" value="1"/>
</dbReference>
<feature type="domain" description="Cds6 C-terminal" evidence="4">
    <location>
        <begin position="217"/>
        <end position="319"/>
    </location>
</feature>
<dbReference type="PANTHER" id="PTHR44943">
    <property type="entry name" value="CELLULOSE SYNTHASE OPERON PROTEIN C"/>
    <property type="match status" value="1"/>
</dbReference>
<dbReference type="Proteomes" id="UP000586093">
    <property type="component" value="Unassembled WGS sequence"/>
</dbReference>
<name>A0A839HUU7_9BURK</name>
<dbReference type="SUPFAM" id="SSF54427">
    <property type="entry name" value="NTF2-like"/>
    <property type="match status" value="1"/>
</dbReference>
<dbReference type="Gene3D" id="3.10.450.50">
    <property type="match status" value="1"/>
</dbReference>
<dbReference type="PROSITE" id="PS50005">
    <property type="entry name" value="TPR"/>
    <property type="match status" value="1"/>
</dbReference>
<keyword evidence="6" id="KW-1185">Reference proteome</keyword>
<dbReference type="AlphaFoldDB" id="A0A839HUU7"/>
<dbReference type="EMBL" id="JACIVI010000002">
    <property type="protein sequence ID" value="MBB1162064.1"/>
    <property type="molecule type" value="Genomic_DNA"/>
</dbReference>
<dbReference type="Pfam" id="PF24125">
    <property type="entry name" value="Cds6_C"/>
    <property type="match status" value="1"/>
</dbReference>
<protein>
    <submittedName>
        <fullName evidence="5">Tetratricopeptide repeat protein</fullName>
    </submittedName>
</protein>
<gene>
    <name evidence="5" type="ORF">H4F90_08730</name>
</gene>
<dbReference type="SMART" id="SM00028">
    <property type="entry name" value="TPR"/>
    <property type="match status" value="3"/>
</dbReference>
<dbReference type="InterPro" id="IPR056203">
    <property type="entry name" value="Cds6_C"/>
</dbReference>
<evidence type="ECO:0000256" key="1">
    <source>
        <dbReference type="ARBA" id="ARBA00022737"/>
    </source>
</evidence>
<evidence type="ECO:0000313" key="5">
    <source>
        <dbReference type="EMBL" id="MBB1162064.1"/>
    </source>
</evidence>
<evidence type="ECO:0000313" key="6">
    <source>
        <dbReference type="Proteomes" id="UP000586093"/>
    </source>
</evidence>
<dbReference type="PANTHER" id="PTHR44943:SF8">
    <property type="entry name" value="TPR REPEAT-CONTAINING PROTEIN MJ0263"/>
    <property type="match status" value="1"/>
</dbReference>
<dbReference type="Gene3D" id="1.25.40.10">
    <property type="entry name" value="Tetratricopeptide repeat domain"/>
    <property type="match status" value="1"/>
</dbReference>
<accession>A0A839HUU7</accession>
<dbReference type="InterPro" id="IPR032710">
    <property type="entry name" value="NTF2-like_dom_sf"/>
</dbReference>
<evidence type="ECO:0000256" key="3">
    <source>
        <dbReference type="PROSITE-ProRule" id="PRU00339"/>
    </source>
</evidence>